<feature type="signal peptide" evidence="1">
    <location>
        <begin position="1"/>
        <end position="35"/>
    </location>
</feature>
<dbReference type="InterPro" id="IPR050490">
    <property type="entry name" value="Bact_solute-bd_prot1"/>
</dbReference>
<proteinExistence type="predicted"/>
<dbReference type="PANTHER" id="PTHR43649">
    <property type="entry name" value="ARABINOSE-BINDING PROTEIN-RELATED"/>
    <property type="match status" value="1"/>
</dbReference>
<dbReference type="Proteomes" id="UP000321617">
    <property type="component" value="Unassembled WGS sequence"/>
</dbReference>
<dbReference type="InterPro" id="IPR006311">
    <property type="entry name" value="TAT_signal"/>
</dbReference>
<dbReference type="AlphaFoldDB" id="A0A562VBR4"/>
<dbReference type="RefSeq" id="WP_147133817.1">
    <property type="nucleotide sequence ID" value="NZ_BAABIJ010000001.1"/>
</dbReference>
<dbReference type="PROSITE" id="PS51318">
    <property type="entry name" value="TAT"/>
    <property type="match status" value="1"/>
</dbReference>
<dbReference type="Pfam" id="PF01547">
    <property type="entry name" value="SBP_bac_1"/>
    <property type="match status" value="1"/>
</dbReference>
<evidence type="ECO:0000313" key="2">
    <source>
        <dbReference type="EMBL" id="TWJ15325.1"/>
    </source>
</evidence>
<dbReference type="EMBL" id="VLLL01000005">
    <property type="protein sequence ID" value="TWJ15325.1"/>
    <property type="molecule type" value="Genomic_DNA"/>
</dbReference>
<organism evidence="2 3">
    <name type="scientific">Stackebrandtia albiflava</name>
    <dbReference type="NCBI Taxonomy" id="406432"/>
    <lineage>
        <taxon>Bacteria</taxon>
        <taxon>Bacillati</taxon>
        <taxon>Actinomycetota</taxon>
        <taxon>Actinomycetes</taxon>
        <taxon>Glycomycetales</taxon>
        <taxon>Glycomycetaceae</taxon>
        <taxon>Stackebrandtia</taxon>
    </lineage>
</organism>
<protein>
    <submittedName>
        <fullName evidence="2">N-acetylglucosamine transport system substrate-binding protein</fullName>
    </submittedName>
</protein>
<dbReference type="OrthoDB" id="8663148at2"/>
<comment type="caution">
    <text evidence="2">The sequence shown here is derived from an EMBL/GenBank/DDBJ whole genome shotgun (WGS) entry which is preliminary data.</text>
</comment>
<evidence type="ECO:0000256" key="1">
    <source>
        <dbReference type="SAM" id="SignalP"/>
    </source>
</evidence>
<dbReference type="NCBIfam" id="TIGR03851">
    <property type="entry name" value="chitin_NgcE"/>
    <property type="match status" value="1"/>
</dbReference>
<reference evidence="2 3" key="1">
    <citation type="journal article" date="2013" name="Stand. Genomic Sci.">
        <title>Genomic Encyclopedia of Type Strains, Phase I: The one thousand microbial genomes (KMG-I) project.</title>
        <authorList>
            <person name="Kyrpides N.C."/>
            <person name="Woyke T."/>
            <person name="Eisen J.A."/>
            <person name="Garrity G."/>
            <person name="Lilburn T.G."/>
            <person name="Beck B.J."/>
            <person name="Whitman W.B."/>
            <person name="Hugenholtz P."/>
            <person name="Klenk H.P."/>
        </authorList>
    </citation>
    <scope>NUCLEOTIDE SEQUENCE [LARGE SCALE GENOMIC DNA]</scope>
    <source>
        <strain evidence="2 3">DSM 45044</strain>
    </source>
</reference>
<accession>A0A562VBR4</accession>
<evidence type="ECO:0000313" key="3">
    <source>
        <dbReference type="Proteomes" id="UP000321617"/>
    </source>
</evidence>
<name>A0A562VBR4_9ACTN</name>
<dbReference type="InterPro" id="IPR022386">
    <property type="entry name" value="Chitin_NgcE"/>
</dbReference>
<keyword evidence="1" id="KW-0732">Signal</keyword>
<dbReference type="Gene3D" id="3.40.190.10">
    <property type="entry name" value="Periplasmic binding protein-like II"/>
    <property type="match status" value="2"/>
</dbReference>
<gene>
    <name evidence="2" type="ORF">LX16_1025</name>
</gene>
<feature type="chain" id="PRO_5039160788" evidence="1">
    <location>
        <begin position="36"/>
        <end position="468"/>
    </location>
</feature>
<sequence length="468" mass="51368">MTYTPSAAMRRMRRRTLMKAGALAGLGAGASTFLAACGGAEAAEENRYLRGPVELDYGNPDNPFGVNGDVPLDVTIFKGGYSDEYATKGHQVIYGNKYPYAEIIHVGTEQISEVVKPRFRSYNPPDVLMNAGGERMEMDQLVNDGQLTDLRVLLDAPSIDDPAKTVAETLRDGVVEAGRLGTGDEVWGLPYDFAGYGLWYSQRLFDEYGWQVPQTWFEFMTVCEQIKADGVAPFTYQGRFPYYMMDPIVTLAVKHGGRGVMEGFDEDWGPDAWDHDSVRLAAEAWEEFIGKGFLLEGTVSMSHLEAQDAWIAGDAAFLPCGSWLENEEKNDLPGDYQMKFLPIPPLDGSAEPELVQGTPGEHFVVPRYANNPAGGLEYLRIMLSEAGTTAWVNNTSSLNVVSGATVETDRSGVQSLAPFLADDANLYQNTIEVEHGTFVQEVLFPQITALMRGDASASDFIRAVKAQL</sequence>
<dbReference type="InterPro" id="IPR006059">
    <property type="entry name" value="SBP"/>
</dbReference>
<dbReference type="SUPFAM" id="SSF53850">
    <property type="entry name" value="Periplasmic binding protein-like II"/>
    <property type="match status" value="1"/>
</dbReference>
<keyword evidence="3" id="KW-1185">Reference proteome</keyword>